<gene>
    <name evidence="1" type="ORF">EHS25_006222</name>
</gene>
<reference evidence="1 2" key="1">
    <citation type="submission" date="2018-11" db="EMBL/GenBank/DDBJ databases">
        <title>Genome sequence of Saitozyma podzolica DSM 27192.</title>
        <authorList>
            <person name="Aliyu H."/>
            <person name="Gorte O."/>
            <person name="Ochsenreither K."/>
        </authorList>
    </citation>
    <scope>NUCLEOTIDE SEQUENCE [LARGE SCALE GENOMIC DNA]</scope>
    <source>
        <strain evidence="1 2">DSM 27192</strain>
    </source>
</reference>
<comment type="caution">
    <text evidence="1">The sequence shown here is derived from an EMBL/GenBank/DDBJ whole genome shotgun (WGS) entry which is preliminary data.</text>
</comment>
<evidence type="ECO:0000313" key="2">
    <source>
        <dbReference type="Proteomes" id="UP000279259"/>
    </source>
</evidence>
<protein>
    <submittedName>
        <fullName evidence="1">Uncharacterized protein</fullName>
    </submittedName>
</protein>
<organism evidence="1 2">
    <name type="scientific">Saitozyma podzolica</name>
    <dbReference type="NCBI Taxonomy" id="1890683"/>
    <lineage>
        <taxon>Eukaryota</taxon>
        <taxon>Fungi</taxon>
        <taxon>Dikarya</taxon>
        <taxon>Basidiomycota</taxon>
        <taxon>Agaricomycotina</taxon>
        <taxon>Tremellomycetes</taxon>
        <taxon>Tremellales</taxon>
        <taxon>Trimorphomycetaceae</taxon>
        <taxon>Saitozyma</taxon>
    </lineage>
</organism>
<name>A0A427XRY5_9TREE</name>
<evidence type="ECO:0000313" key="1">
    <source>
        <dbReference type="EMBL" id="RSH81600.1"/>
    </source>
</evidence>
<accession>A0A427XRY5</accession>
<dbReference type="EMBL" id="RSCD01000029">
    <property type="protein sequence ID" value="RSH81600.1"/>
    <property type="molecule type" value="Genomic_DNA"/>
</dbReference>
<dbReference type="AlphaFoldDB" id="A0A427XRY5"/>
<keyword evidence="2" id="KW-1185">Reference proteome</keyword>
<sequence>MSISTPRSLLRLAQRRPSPCLCAHRTLATTLHHLPTPSPSLPYFPTASSSKQTLDHPLFLRPPPSDPISAALLFATDEDLVNALTSSPSSTSGASELSIATPLATGRDDWTSTTDPGLAFLALRSRPTYSPFLQSLRPYLHRLYHRLKASGTHQLLVSDLLLRHPDPRILADLLELDASSPLPDRLRPSLVVSLYTHLLPTISKPRQRRPLSRHANLYVAKVALSKSEIKLLPPLFDSLYPTTEWEPEGAWVLIRLILNTLPSDAASAVRMFRRLVADEHIPRDLLGRTNPRHPKFREVLVLSAIIRCCMDWKLYVRAEGIANDLVGVMRDSAPAEGGVDAVLELVRTSIAGKQVDQVTWAGKMIRDLAEGGIADIDGGLVTAFLETVPDQVAADWYLTLPLSCGPPSAAQLLCLATFRPLPDLLRRVARDILDVSPASTFAQRPVIIRLLSSAQMLEEIKTLYAEWLSDGSLDAPVLLQTLTAFKEDKPLCRDILAAFEERFADGFGAEQRLALVEGYLRLREKSMARRQLAAIDPRREEVREEMERAVLVSLHKEDLVRIMRDMGVTVDLESE</sequence>
<dbReference type="OrthoDB" id="2596551at2759"/>
<proteinExistence type="predicted"/>
<dbReference type="Proteomes" id="UP000279259">
    <property type="component" value="Unassembled WGS sequence"/>
</dbReference>